<dbReference type="CDD" id="cd15039">
    <property type="entry name" value="7tmB3_Methuselah-like"/>
    <property type="match status" value="1"/>
</dbReference>
<proteinExistence type="predicted"/>
<sequence>MYFLASLLLDRDTFENFVLNSLCGRSFDVDGNGFQCFCYNNLTNEIDQDLLYFENETNILYHENNKDYLLYFGNKTKMFNHKVGKESFPQMSNERRKLSISLIQSLKHLQSKIFDSIILSSTLTCSFITLHQSNFTVQWKETNRVERILVTIDVAGTKQTISSMSDIFDLQLDQTGNLKVCVHILNTFVKKPKKRRWKQSDLAINILTYTCMSASELCLVITLITYLGFRELRTVPGINNIFLSLSLILAQTVLVLASNIQGPSVLCTCIGIVTHFLWLWHFTWSFLCSLHMYRVFSTKIPSHPWKHNSACIYALQMMSLSLIVPVLIVALVITSSYLKSQTIGYGHRFCYLDSAFLIGVSMVSLICLVSLCNLTFLSLTIASIHIVNRLVTFDAMKKAQYKNLILYVKLSSVTGVFWIVTIVAEAVDSDVLRLISTVLNGLQGVLIFVSYMCNKRIYGLYFKRGELRQSSTVKKNRSSRM</sequence>
<feature type="transmembrane region" description="Helical" evidence="5">
    <location>
        <begin position="350"/>
        <end position="368"/>
    </location>
</feature>
<dbReference type="OMA" id="KHNSACI"/>
<feature type="domain" description="G-protein coupled receptors family 2 profile 2" evidence="6">
    <location>
        <begin position="204"/>
        <end position="455"/>
    </location>
</feature>
<name>A0A9W2ZL45_BIOGL</name>
<feature type="transmembrane region" description="Helical" evidence="5">
    <location>
        <begin position="433"/>
        <end position="454"/>
    </location>
</feature>
<feature type="transmembrane region" description="Helical" evidence="5">
    <location>
        <begin position="202"/>
        <end position="229"/>
    </location>
</feature>
<dbReference type="InterPro" id="IPR000832">
    <property type="entry name" value="GPCR_2_secretin-like"/>
</dbReference>
<dbReference type="GO" id="GO:0016020">
    <property type="term" value="C:membrane"/>
    <property type="evidence" value="ECO:0007669"/>
    <property type="project" value="UniProtKB-SubCell"/>
</dbReference>
<evidence type="ECO:0000256" key="1">
    <source>
        <dbReference type="ARBA" id="ARBA00004141"/>
    </source>
</evidence>
<dbReference type="Pfam" id="PF00002">
    <property type="entry name" value="7tm_2"/>
    <property type="match status" value="1"/>
</dbReference>
<evidence type="ECO:0000313" key="8">
    <source>
        <dbReference type="RefSeq" id="XP_055875771.1"/>
    </source>
</evidence>
<dbReference type="Gene3D" id="1.20.1070.10">
    <property type="entry name" value="Rhodopsin 7-helix transmembrane proteins"/>
    <property type="match status" value="1"/>
</dbReference>
<evidence type="ECO:0000256" key="5">
    <source>
        <dbReference type="SAM" id="Phobius"/>
    </source>
</evidence>
<accession>A0A9W2ZL45</accession>
<dbReference type="InterPro" id="IPR053231">
    <property type="entry name" value="GPCR_LN-TM7"/>
</dbReference>
<dbReference type="PANTHER" id="PTHR45902:SF1">
    <property type="entry name" value="LATROPHILIN RECEPTOR-LIKE PROTEIN A"/>
    <property type="match status" value="1"/>
</dbReference>
<keyword evidence="2 5" id="KW-0812">Transmembrane</keyword>
<evidence type="ECO:0000256" key="2">
    <source>
        <dbReference type="ARBA" id="ARBA00022692"/>
    </source>
</evidence>
<organism evidence="7 8">
    <name type="scientific">Biomphalaria glabrata</name>
    <name type="common">Bloodfluke planorb</name>
    <name type="synonym">Freshwater snail</name>
    <dbReference type="NCBI Taxonomy" id="6526"/>
    <lineage>
        <taxon>Eukaryota</taxon>
        <taxon>Metazoa</taxon>
        <taxon>Spiralia</taxon>
        <taxon>Lophotrochozoa</taxon>
        <taxon>Mollusca</taxon>
        <taxon>Gastropoda</taxon>
        <taxon>Heterobranchia</taxon>
        <taxon>Euthyneura</taxon>
        <taxon>Panpulmonata</taxon>
        <taxon>Hygrophila</taxon>
        <taxon>Lymnaeoidea</taxon>
        <taxon>Planorbidae</taxon>
        <taxon>Biomphalaria</taxon>
    </lineage>
</organism>
<dbReference type="InterPro" id="IPR017981">
    <property type="entry name" value="GPCR_2-like_7TM"/>
</dbReference>
<keyword evidence="4 5" id="KW-0472">Membrane</keyword>
<keyword evidence="3 5" id="KW-1133">Transmembrane helix</keyword>
<dbReference type="RefSeq" id="XP_055875771.1">
    <property type="nucleotide sequence ID" value="XM_056019796.1"/>
</dbReference>
<dbReference type="PROSITE" id="PS50261">
    <property type="entry name" value="G_PROTEIN_RECEP_F2_4"/>
    <property type="match status" value="1"/>
</dbReference>
<feature type="transmembrane region" description="Helical" evidence="5">
    <location>
        <begin position="404"/>
        <end position="427"/>
    </location>
</feature>
<evidence type="ECO:0000256" key="3">
    <source>
        <dbReference type="ARBA" id="ARBA00022989"/>
    </source>
</evidence>
<feature type="transmembrane region" description="Helical" evidence="5">
    <location>
        <begin position="241"/>
        <end position="258"/>
    </location>
</feature>
<gene>
    <name evidence="8" type="primary">LOC106051848</name>
</gene>
<dbReference type="Proteomes" id="UP001165740">
    <property type="component" value="Chromosome 2"/>
</dbReference>
<evidence type="ECO:0000256" key="4">
    <source>
        <dbReference type="ARBA" id="ARBA00023136"/>
    </source>
</evidence>
<keyword evidence="7" id="KW-1185">Reference proteome</keyword>
<feature type="transmembrane region" description="Helical" evidence="5">
    <location>
        <begin position="313"/>
        <end position="338"/>
    </location>
</feature>
<dbReference type="GO" id="GO:0004930">
    <property type="term" value="F:G protein-coupled receptor activity"/>
    <property type="evidence" value="ECO:0007669"/>
    <property type="project" value="InterPro"/>
</dbReference>
<dbReference type="GeneID" id="106051848"/>
<evidence type="ECO:0000259" key="6">
    <source>
        <dbReference type="PROSITE" id="PS50261"/>
    </source>
</evidence>
<comment type="subcellular location">
    <subcellularLocation>
        <location evidence="1">Membrane</location>
        <topology evidence="1">Multi-pass membrane protein</topology>
    </subcellularLocation>
</comment>
<dbReference type="AlphaFoldDB" id="A0A9W2ZL45"/>
<reference evidence="8" key="1">
    <citation type="submission" date="2025-08" db="UniProtKB">
        <authorList>
            <consortium name="RefSeq"/>
        </authorList>
    </citation>
    <scope>IDENTIFICATION</scope>
</reference>
<dbReference type="OrthoDB" id="10051649at2759"/>
<dbReference type="PANTHER" id="PTHR45902">
    <property type="entry name" value="LATROPHILIN RECEPTOR-LIKE PROTEIN A"/>
    <property type="match status" value="1"/>
</dbReference>
<feature type="transmembrane region" description="Helical" evidence="5">
    <location>
        <begin position="265"/>
        <end position="293"/>
    </location>
</feature>
<protein>
    <submittedName>
        <fullName evidence="8">Adhesion G protein-coupled receptor E4-like</fullName>
    </submittedName>
</protein>
<dbReference type="GO" id="GO:0007166">
    <property type="term" value="P:cell surface receptor signaling pathway"/>
    <property type="evidence" value="ECO:0007669"/>
    <property type="project" value="InterPro"/>
</dbReference>
<evidence type="ECO:0000313" key="7">
    <source>
        <dbReference type="Proteomes" id="UP001165740"/>
    </source>
</evidence>